<accession>A0A9P1J0M1</accession>
<protein>
    <submittedName>
        <fullName evidence="2">Uncharacterized protein</fullName>
    </submittedName>
</protein>
<dbReference type="EMBL" id="CANHGI010000006">
    <property type="protein sequence ID" value="CAI5454411.1"/>
    <property type="molecule type" value="Genomic_DNA"/>
</dbReference>
<dbReference type="Proteomes" id="UP001152747">
    <property type="component" value="Unassembled WGS sequence"/>
</dbReference>
<feature type="transmembrane region" description="Helical" evidence="1">
    <location>
        <begin position="133"/>
        <end position="155"/>
    </location>
</feature>
<feature type="transmembrane region" description="Helical" evidence="1">
    <location>
        <begin position="86"/>
        <end position="105"/>
    </location>
</feature>
<feature type="transmembrane region" description="Helical" evidence="1">
    <location>
        <begin position="6"/>
        <end position="31"/>
    </location>
</feature>
<evidence type="ECO:0000313" key="3">
    <source>
        <dbReference type="Proteomes" id="UP001152747"/>
    </source>
</evidence>
<keyword evidence="1" id="KW-0812">Transmembrane</keyword>
<reference evidence="2" key="1">
    <citation type="submission" date="2022-11" db="EMBL/GenBank/DDBJ databases">
        <authorList>
            <person name="Kikuchi T."/>
        </authorList>
    </citation>
    <scope>NUCLEOTIDE SEQUENCE</scope>
    <source>
        <strain evidence="2">PS1010</strain>
    </source>
</reference>
<organism evidence="2 3">
    <name type="scientific">Caenorhabditis angaria</name>
    <dbReference type="NCBI Taxonomy" id="860376"/>
    <lineage>
        <taxon>Eukaryota</taxon>
        <taxon>Metazoa</taxon>
        <taxon>Ecdysozoa</taxon>
        <taxon>Nematoda</taxon>
        <taxon>Chromadorea</taxon>
        <taxon>Rhabditida</taxon>
        <taxon>Rhabditina</taxon>
        <taxon>Rhabditomorpha</taxon>
        <taxon>Rhabditoidea</taxon>
        <taxon>Rhabditidae</taxon>
        <taxon>Peloderinae</taxon>
        <taxon>Caenorhabditis</taxon>
    </lineage>
</organism>
<keyword evidence="1" id="KW-1133">Transmembrane helix</keyword>
<sequence>MNFTMIHMIHLHSWCFSIPTFLFNIALIIALRRESANRNQYGGFNKLFSINCYVDVFNYALFIFLQPVVLIFRGQLFISFFGPAQFLSKTPLIFLFSTFLSLYFFKIHNNSMMLLLQSLISFKYVVSKHPMSLFFLISLLIFLMQMIILNTFFLYNDLKDEQLEDLAFMIGDYFPYFSVKTAAIPNLIYFISSFYVTIIIVWLVKKLVMHKFKDVIKYNLLPIQYSDAIPMYQVLRTVNKVSTVLLVTPCLALAIVLHLNFQAGVRSMPTFIGYFFTPWITPFLILYEIDVYRREFGLFMLDHFRFNSFKWPSSTVHTTTSTMTSA</sequence>
<keyword evidence="3" id="KW-1185">Reference proteome</keyword>
<feature type="transmembrane region" description="Helical" evidence="1">
    <location>
        <begin position="271"/>
        <end position="289"/>
    </location>
</feature>
<name>A0A9P1J0M1_9PELO</name>
<keyword evidence="1" id="KW-0472">Membrane</keyword>
<evidence type="ECO:0000313" key="2">
    <source>
        <dbReference type="EMBL" id="CAI5454411.1"/>
    </source>
</evidence>
<feature type="transmembrane region" description="Helical" evidence="1">
    <location>
        <begin position="183"/>
        <end position="204"/>
    </location>
</feature>
<feature type="transmembrane region" description="Helical" evidence="1">
    <location>
        <begin position="52"/>
        <end position="74"/>
    </location>
</feature>
<proteinExistence type="predicted"/>
<evidence type="ECO:0000256" key="1">
    <source>
        <dbReference type="SAM" id="Phobius"/>
    </source>
</evidence>
<gene>
    <name evidence="2" type="ORF">CAMP_LOCUS17048</name>
</gene>
<feature type="transmembrane region" description="Helical" evidence="1">
    <location>
        <begin position="241"/>
        <end position="259"/>
    </location>
</feature>
<comment type="caution">
    <text evidence="2">The sequence shown here is derived from an EMBL/GenBank/DDBJ whole genome shotgun (WGS) entry which is preliminary data.</text>
</comment>
<dbReference type="AlphaFoldDB" id="A0A9P1J0M1"/>